<dbReference type="STRING" id="314230.DSM3645_10462"/>
<proteinExistence type="predicted"/>
<dbReference type="RefSeq" id="WP_002655690.1">
    <property type="nucleotide sequence ID" value="NZ_CH672377.1"/>
</dbReference>
<protein>
    <recommendedName>
        <fullName evidence="3">Carboxypeptidase regulatory-like domain-containing protein</fullName>
    </recommendedName>
</protein>
<evidence type="ECO:0000313" key="1">
    <source>
        <dbReference type="EMBL" id="EAQ82816.1"/>
    </source>
</evidence>
<sequence>MSVSHLASRHSLAIATYIIVLCVSGCGSSNEVPIAAVSGRVTHGDQPVAEGIVCFMSAKGFGASAPLQADGSYQLQSQHGAGIPLGAYKVIVQPPEMEIVESDRSAPRKSDSSNIPRKYQDFATSGLEMVIGEGRQTFDIQLTP</sequence>
<organism evidence="1 2">
    <name type="scientific">Blastopirellula marina DSM 3645</name>
    <dbReference type="NCBI Taxonomy" id="314230"/>
    <lineage>
        <taxon>Bacteria</taxon>
        <taxon>Pseudomonadati</taxon>
        <taxon>Planctomycetota</taxon>
        <taxon>Planctomycetia</taxon>
        <taxon>Pirellulales</taxon>
        <taxon>Pirellulaceae</taxon>
        <taxon>Blastopirellula</taxon>
    </lineage>
</organism>
<evidence type="ECO:0008006" key="3">
    <source>
        <dbReference type="Google" id="ProtNLM"/>
    </source>
</evidence>
<reference evidence="1 2" key="1">
    <citation type="submission" date="2006-02" db="EMBL/GenBank/DDBJ databases">
        <authorList>
            <person name="Amann R."/>
            <person name="Ferriera S."/>
            <person name="Johnson J."/>
            <person name="Kravitz S."/>
            <person name="Halpern A."/>
            <person name="Remington K."/>
            <person name="Beeson K."/>
            <person name="Tran B."/>
            <person name="Rogers Y.-H."/>
            <person name="Friedman R."/>
            <person name="Venter J.C."/>
        </authorList>
    </citation>
    <scope>NUCLEOTIDE SEQUENCE [LARGE SCALE GENOMIC DNA]</scope>
    <source>
        <strain evidence="1 2">DSM 3645</strain>
    </source>
</reference>
<accession>A3ZM33</accession>
<dbReference type="AlphaFoldDB" id="A3ZM33"/>
<dbReference type="HOGENOM" id="CLU_1792729_0_0_0"/>
<comment type="caution">
    <text evidence="1">The sequence shown here is derived from an EMBL/GenBank/DDBJ whole genome shotgun (WGS) entry which is preliminary data.</text>
</comment>
<gene>
    <name evidence="1" type="ORF">DSM3645_10462</name>
</gene>
<name>A3ZM33_9BACT</name>
<dbReference type="OrthoDB" id="287951at2"/>
<dbReference type="EMBL" id="AANZ01000001">
    <property type="protein sequence ID" value="EAQ82816.1"/>
    <property type="molecule type" value="Genomic_DNA"/>
</dbReference>
<evidence type="ECO:0000313" key="2">
    <source>
        <dbReference type="Proteomes" id="UP000004358"/>
    </source>
</evidence>
<dbReference type="Proteomes" id="UP000004358">
    <property type="component" value="Unassembled WGS sequence"/>
</dbReference>